<evidence type="ECO:0000313" key="2">
    <source>
        <dbReference type="EMBL" id="NMO00117.1"/>
    </source>
</evidence>
<dbReference type="InterPro" id="IPR011335">
    <property type="entry name" value="Restrct_endonuc-II-like"/>
</dbReference>
<gene>
    <name evidence="2" type="ORF">HH308_02680</name>
</gene>
<dbReference type="InterPro" id="IPR007569">
    <property type="entry name" value="DUF559"/>
</dbReference>
<dbReference type="Gene3D" id="3.40.960.10">
    <property type="entry name" value="VSR Endonuclease"/>
    <property type="match status" value="1"/>
</dbReference>
<dbReference type="EMBL" id="JABBNB010000002">
    <property type="protein sequence ID" value="NMO00117.1"/>
    <property type="molecule type" value="Genomic_DNA"/>
</dbReference>
<dbReference type="AlphaFoldDB" id="A0A848KQ90"/>
<feature type="domain" description="DUF559" evidence="1">
    <location>
        <begin position="248"/>
        <end position="311"/>
    </location>
</feature>
<dbReference type="Proteomes" id="UP000550729">
    <property type="component" value="Unassembled WGS sequence"/>
</dbReference>
<accession>A0A848KQ90</accession>
<dbReference type="PANTHER" id="PTHR38590">
    <property type="entry name" value="BLL0828 PROTEIN"/>
    <property type="match status" value="1"/>
</dbReference>
<comment type="caution">
    <text evidence="2">The sequence shown here is derived from an EMBL/GenBank/DDBJ whole genome shotgun (WGS) entry which is preliminary data.</text>
</comment>
<sequence>MTDLPEWALRAGRVLRVSDVADLADDEAVITLSCRGFDTRTTRELVDGIVGEVTRIVVNLYPRWLDDDEPSDTRNVLDVAAAEVRARRLCRDSDNFAPFVIALARAAAGGTAYRRTEPVEVRWAGLMRLLRRAYRRDAVVVYLTPDAAVGTVATAAEWLAHHGGVAVWLDDRPGLDRYSLLRTVEPHVTEIAQPQPSAVTISRCAGMPAPHSAAEQHLERALARCEWAAQRRWNRGVAGLGSLAPTIIADLHWSVERVVVEVDGPDHRAPAKYSADRIRDNILQESGFMVLRYTNEQVLDDVDVVVAGLRRVIATRTVPS</sequence>
<reference evidence="2 3" key="1">
    <citation type="submission" date="2020-04" db="EMBL/GenBank/DDBJ databases">
        <title>Gordonia sp. nov. TBRC 11910.</title>
        <authorList>
            <person name="Suriyachadkun C."/>
        </authorList>
    </citation>
    <scope>NUCLEOTIDE SEQUENCE [LARGE SCALE GENOMIC DNA]</scope>
    <source>
        <strain evidence="2 3">TBRC 11910</strain>
    </source>
</reference>
<dbReference type="PANTHER" id="PTHR38590:SF1">
    <property type="entry name" value="BLL0828 PROTEIN"/>
    <property type="match status" value="1"/>
</dbReference>
<evidence type="ECO:0000313" key="3">
    <source>
        <dbReference type="Proteomes" id="UP000550729"/>
    </source>
</evidence>
<keyword evidence="3" id="KW-1185">Reference proteome</keyword>
<dbReference type="InterPro" id="IPR047216">
    <property type="entry name" value="Endonuclease_DUF559_bact"/>
</dbReference>
<dbReference type="RefSeq" id="WP_170192633.1">
    <property type="nucleotide sequence ID" value="NZ_JABBNB010000002.1"/>
</dbReference>
<organism evidence="2 3">
    <name type="scientific">Gordonia asplenii</name>
    <dbReference type="NCBI Taxonomy" id="2725283"/>
    <lineage>
        <taxon>Bacteria</taxon>
        <taxon>Bacillati</taxon>
        <taxon>Actinomycetota</taxon>
        <taxon>Actinomycetes</taxon>
        <taxon>Mycobacteriales</taxon>
        <taxon>Gordoniaceae</taxon>
        <taxon>Gordonia</taxon>
    </lineage>
</organism>
<name>A0A848KQ90_9ACTN</name>
<dbReference type="SUPFAM" id="SSF52980">
    <property type="entry name" value="Restriction endonuclease-like"/>
    <property type="match status" value="1"/>
</dbReference>
<evidence type="ECO:0000259" key="1">
    <source>
        <dbReference type="Pfam" id="PF04480"/>
    </source>
</evidence>
<protein>
    <submittedName>
        <fullName evidence="2">DUF559 domain-containing protein</fullName>
    </submittedName>
</protein>
<dbReference type="Pfam" id="PF04480">
    <property type="entry name" value="DUF559"/>
    <property type="match status" value="1"/>
</dbReference>
<proteinExistence type="predicted"/>